<accession>A0A6A5YF12</accession>
<gene>
    <name evidence="1" type="ORF">BDV96DRAFT_655571</name>
</gene>
<protein>
    <submittedName>
        <fullName evidence="1">Uncharacterized protein</fullName>
    </submittedName>
</protein>
<dbReference type="AlphaFoldDB" id="A0A6A5YF12"/>
<evidence type="ECO:0000313" key="1">
    <source>
        <dbReference type="EMBL" id="KAF2105493.1"/>
    </source>
</evidence>
<organism evidence="1 2">
    <name type="scientific">Lophiotrema nucula</name>
    <dbReference type="NCBI Taxonomy" id="690887"/>
    <lineage>
        <taxon>Eukaryota</taxon>
        <taxon>Fungi</taxon>
        <taxon>Dikarya</taxon>
        <taxon>Ascomycota</taxon>
        <taxon>Pezizomycotina</taxon>
        <taxon>Dothideomycetes</taxon>
        <taxon>Pleosporomycetidae</taxon>
        <taxon>Pleosporales</taxon>
        <taxon>Lophiotremataceae</taxon>
        <taxon>Lophiotrema</taxon>
    </lineage>
</organism>
<dbReference type="EMBL" id="ML977379">
    <property type="protein sequence ID" value="KAF2105493.1"/>
    <property type="molecule type" value="Genomic_DNA"/>
</dbReference>
<sequence>MANYNGTSTAWNANPGEGMDKPQPVIWSFSSTGEFLPIEFSYSKGHKVELGGKERAFVAGFKRLLDEKNLTDMFGLCEYPGESLLQQVLYPELENAPFAIDHGDLAPLDITVDSEYNVTVSSIGDLLRRFQSN</sequence>
<dbReference type="OrthoDB" id="3713678at2759"/>
<reference evidence="1" key="1">
    <citation type="journal article" date="2020" name="Stud. Mycol.">
        <title>101 Dothideomycetes genomes: a test case for predicting lifestyles and emergence of pathogens.</title>
        <authorList>
            <person name="Haridas S."/>
            <person name="Albert R."/>
            <person name="Binder M."/>
            <person name="Bloem J."/>
            <person name="Labutti K."/>
            <person name="Salamov A."/>
            <person name="Andreopoulos B."/>
            <person name="Baker S."/>
            <person name="Barry K."/>
            <person name="Bills G."/>
            <person name="Bluhm B."/>
            <person name="Cannon C."/>
            <person name="Castanera R."/>
            <person name="Culley D."/>
            <person name="Daum C."/>
            <person name="Ezra D."/>
            <person name="Gonzalez J."/>
            <person name="Henrissat B."/>
            <person name="Kuo A."/>
            <person name="Liang C."/>
            <person name="Lipzen A."/>
            <person name="Lutzoni F."/>
            <person name="Magnuson J."/>
            <person name="Mondo S."/>
            <person name="Nolan M."/>
            <person name="Ohm R."/>
            <person name="Pangilinan J."/>
            <person name="Park H.-J."/>
            <person name="Ramirez L."/>
            <person name="Alfaro M."/>
            <person name="Sun H."/>
            <person name="Tritt A."/>
            <person name="Yoshinaga Y."/>
            <person name="Zwiers L.-H."/>
            <person name="Turgeon B."/>
            <person name="Goodwin S."/>
            <person name="Spatafora J."/>
            <person name="Crous P."/>
            <person name="Grigoriev I."/>
        </authorList>
    </citation>
    <scope>NUCLEOTIDE SEQUENCE</scope>
    <source>
        <strain evidence="1">CBS 627.86</strain>
    </source>
</reference>
<evidence type="ECO:0000313" key="2">
    <source>
        <dbReference type="Proteomes" id="UP000799770"/>
    </source>
</evidence>
<name>A0A6A5YF12_9PLEO</name>
<dbReference type="Proteomes" id="UP000799770">
    <property type="component" value="Unassembled WGS sequence"/>
</dbReference>
<keyword evidence="2" id="KW-1185">Reference proteome</keyword>
<proteinExistence type="predicted"/>